<sequence length="236" mass="25394">IVIMAIFLTLKNRAISTLASGINNSVTSFDVASGEGANFPSTYPFHITIDDEILECTDVSTDTLTVIRAQQGTSAASHSEGASVELRWTAKHGDDLTNRFALVEKDAAYTATTSDNKILVDATGGSITISLPAASDNSELEYVIKRLDSSPGSVIIDADGAETIDGEQTLELNSQYSYVTIVCDGTEWHIIGGVNVKLEDLLVQQLDILEQIRDEIKDSNIHLAEGSGEELNREES</sequence>
<gene>
    <name evidence="1" type="ORF">LCGC14_2544590</name>
</gene>
<dbReference type="AlphaFoldDB" id="A0A0F9DHT0"/>
<evidence type="ECO:0000313" key="1">
    <source>
        <dbReference type="EMBL" id="KKL11563.1"/>
    </source>
</evidence>
<organism evidence="1">
    <name type="scientific">marine sediment metagenome</name>
    <dbReference type="NCBI Taxonomy" id="412755"/>
    <lineage>
        <taxon>unclassified sequences</taxon>
        <taxon>metagenomes</taxon>
        <taxon>ecological metagenomes</taxon>
    </lineage>
</organism>
<accession>A0A0F9DHT0</accession>
<feature type="non-terminal residue" evidence="1">
    <location>
        <position position="1"/>
    </location>
</feature>
<reference evidence="1" key="1">
    <citation type="journal article" date="2015" name="Nature">
        <title>Complex archaea that bridge the gap between prokaryotes and eukaryotes.</title>
        <authorList>
            <person name="Spang A."/>
            <person name="Saw J.H."/>
            <person name="Jorgensen S.L."/>
            <person name="Zaremba-Niedzwiedzka K."/>
            <person name="Martijn J."/>
            <person name="Lind A.E."/>
            <person name="van Eijk R."/>
            <person name="Schleper C."/>
            <person name="Guy L."/>
            <person name="Ettema T.J."/>
        </authorList>
    </citation>
    <scope>NUCLEOTIDE SEQUENCE</scope>
</reference>
<dbReference type="EMBL" id="LAZR01041601">
    <property type="protein sequence ID" value="KKL11563.1"/>
    <property type="molecule type" value="Genomic_DNA"/>
</dbReference>
<proteinExistence type="predicted"/>
<name>A0A0F9DHT0_9ZZZZ</name>
<comment type="caution">
    <text evidence="1">The sequence shown here is derived from an EMBL/GenBank/DDBJ whole genome shotgun (WGS) entry which is preliminary data.</text>
</comment>
<protein>
    <submittedName>
        <fullName evidence="1">Uncharacterized protein</fullName>
    </submittedName>
</protein>